<evidence type="ECO:0000256" key="3">
    <source>
        <dbReference type="ARBA" id="ARBA00022970"/>
    </source>
</evidence>
<name>A0ABD3CHN0_9LAMI</name>
<dbReference type="Pfam" id="PF01490">
    <property type="entry name" value="Aa_trans"/>
    <property type="match status" value="1"/>
</dbReference>
<dbReference type="PANTHER" id="PTHR22950">
    <property type="entry name" value="AMINO ACID TRANSPORTER"/>
    <property type="match status" value="1"/>
</dbReference>
<keyword evidence="2 6" id="KW-0812">Transmembrane</keyword>
<evidence type="ECO:0000256" key="6">
    <source>
        <dbReference type="SAM" id="Phobius"/>
    </source>
</evidence>
<dbReference type="GO" id="GO:0006865">
    <property type="term" value="P:amino acid transport"/>
    <property type="evidence" value="ECO:0007669"/>
    <property type="project" value="UniProtKB-KW"/>
</dbReference>
<dbReference type="GO" id="GO:0031090">
    <property type="term" value="C:organelle membrane"/>
    <property type="evidence" value="ECO:0007669"/>
    <property type="project" value="UniProtKB-ARBA"/>
</dbReference>
<reference evidence="9" key="1">
    <citation type="journal article" date="2024" name="IScience">
        <title>Strigolactones Initiate the Formation of Haustorium-like Structures in Castilleja.</title>
        <authorList>
            <person name="Buerger M."/>
            <person name="Peterson D."/>
            <person name="Chory J."/>
        </authorList>
    </citation>
    <scope>NUCLEOTIDE SEQUENCE [LARGE SCALE GENOMIC DNA]</scope>
</reference>
<gene>
    <name evidence="8" type="ORF">CASFOL_026613</name>
</gene>
<dbReference type="PANTHER" id="PTHR22950:SF705">
    <property type="entry name" value="AMINO ACID TRANSPORTER AVT1I-LIKE"/>
    <property type="match status" value="1"/>
</dbReference>
<keyword evidence="3" id="KW-0813">Transport</keyword>
<sequence>MSMRRQDELSALEMESSNGVDAQTITHNNFNSNGATSFLKTIFNGLNALSGVGILSIPYALSSGGGLSLILFFLIAGCTLYTGLLIRRCMDMNPNVRSYPDIGERAFGPKGRKLVSIVMYIELYLVATGFLIVEGDNLHKLFPKVKFEILGLVLGGRRSFIFIVSLVVLPTVWLHDMSSLSYISASGTIASFILIGSIMWAGAFDGIGFHEKGKLLDYKGIPTAISLYTFCYCAHPIFPTLYTSMKNQKKFSKVLIICFMICTMSYALMALLGYFMFGSNVQSQITLNLPTNKISSKVAIYTTLVNPLTKYALMVTPIVGALESRLLTRPNEGLSILIRTSLVLSTIVVAMALPFFEYLMSFVGALSGVTASIILPCLCFCKISGIHKRIGVESVSILVIVLMGVFVLVLGTYTSVREIVEHLI</sequence>
<evidence type="ECO:0000256" key="2">
    <source>
        <dbReference type="ARBA" id="ARBA00022692"/>
    </source>
</evidence>
<feature type="transmembrane region" description="Helical" evidence="6">
    <location>
        <begin position="67"/>
        <end position="86"/>
    </location>
</feature>
<evidence type="ECO:0000313" key="9">
    <source>
        <dbReference type="Proteomes" id="UP001632038"/>
    </source>
</evidence>
<keyword evidence="9" id="KW-1185">Reference proteome</keyword>
<organism evidence="8 9">
    <name type="scientific">Castilleja foliolosa</name>
    <dbReference type="NCBI Taxonomy" id="1961234"/>
    <lineage>
        <taxon>Eukaryota</taxon>
        <taxon>Viridiplantae</taxon>
        <taxon>Streptophyta</taxon>
        <taxon>Embryophyta</taxon>
        <taxon>Tracheophyta</taxon>
        <taxon>Spermatophyta</taxon>
        <taxon>Magnoliopsida</taxon>
        <taxon>eudicotyledons</taxon>
        <taxon>Gunneridae</taxon>
        <taxon>Pentapetalae</taxon>
        <taxon>asterids</taxon>
        <taxon>lamiids</taxon>
        <taxon>Lamiales</taxon>
        <taxon>Orobanchaceae</taxon>
        <taxon>Pedicularideae</taxon>
        <taxon>Castillejinae</taxon>
        <taxon>Castilleja</taxon>
    </lineage>
</organism>
<feature type="transmembrane region" description="Helical" evidence="6">
    <location>
        <begin position="362"/>
        <end position="383"/>
    </location>
</feature>
<comment type="caution">
    <text evidence="8">The sequence shown here is derived from an EMBL/GenBank/DDBJ whole genome shotgun (WGS) entry which is preliminary data.</text>
</comment>
<proteinExistence type="predicted"/>
<dbReference type="InterPro" id="IPR013057">
    <property type="entry name" value="AA_transpt_TM"/>
</dbReference>
<comment type="subcellular location">
    <subcellularLocation>
        <location evidence="1">Membrane</location>
        <topology evidence="1">Multi-pass membrane protein</topology>
    </subcellularLocation>
</comment>
<protein>
    <recommendedName>
        <fullName evidence="7">Amino acid transporter transmembrane domain-containing protein</fullName>
    </recommendedName>
</protein>
<feature type="domain" description="Amino acid transporter transmembrane" evidence="7">
    <location>
        <begin position="36"/>
        <end position="415"/>
    </location>
</feature>
<accession>A0ABD3CHN0</accession>
<keyword evidence="3" id="KW-0029">Amino-acid transport</keyword>
<evidence type="ECO:0000259" key="7">
    <source>
        <dbReference type="Pfam" id="PF01490"/>
    </source>
</evidence>
<keyword evidence="5 6" id="KW-0472">Membrane</keyword>
<dbReference type="Proteomes" id="UP001632038">
    <property type="component" value="Unassembled WGS sequence"/>
</dbReference>
<evidence type="ECO:0000256" key="4">
    <source>
        <dbReference type="ARBA" id="ARBA00022989"/>
    </source>
</evidence>
<feature type="transmembrane region" description="Helical" evidence="6">
    <location>
        <begin position="42"/>
        <end position="61"/>
    </location>
</feature>
<evidence type="ECO:0000313" key="8">
    <source>
        <dbReference type="EMBL" id="KAL3629391.1"/>
    </source>
</evidence>
<feature type="transmembrane region" description="Helical" evidence="6">
    <location>
        <begin position="149"/>
        <end position="173"/>
    </location>
</feature>
<feature type="transmembrane region" description="Helical" evidence="6">
    <location>
        <begin position="254"/>
        <end position="278"/>
    </location>
</feature>
<evidence type="ECO:0000256" key="1">
    <source>
        <dbReference type="ARBA" id="ARBA00004141"/>
    </source>
</evidence>
<dbReference type="AlphaFoldDB" id="A0ABD3CHN0"/>
<feature type="transmembrane region" description="Helical" evidence="6">
    <location>
        <begin position="395"/>
        <end position="416"/>
    </location>
</feature>
<feature type="transmembrane region" description="Helical" evidence="6">
    <location>
        <begin position="334"/>
        <end position="356"/>
    </location>
</feature>
<dbReference type="EMBL" id="JAVIJP010000034">
    <property type="protein sequence ID" value="KAL3629391.1"/>
    <property type="molecule type" value="Genomic_DNA"/>
</dbReference>
<feature type="transmembrane region" description="Helical" evidence="6">
    <location>
        <begin position="114"/>
        <end position="133"/>
    </location>
</feature>
<feature type="transmembrane region" description="Helical" evidence="6">
    <location>
        <begin position="180"/>
        <end position="201"/>
    </location>
</feature>
<feature type="transmembrane region" description="Helical" evidence="6">
    <location>
        <begin position="221"/>
        <end position="242"/>
    </location>
</feature>
<keyword evidence="4 6" id="KW-1133">Transmembrane helix</keyword>
<feature type="transmembrane region" description="Helical" evidence="6">
    <location>
        <begin position="298"/>
        <end position="322"/>
    </location>
</feature>
<evidence type="ECO:0000256" key="5">
    <source>
        <dbReference type="ARBA" id="ARBA00023136"/>
    </source>
</evidence>